<evidence type="ECO:0000313" key="2">
    <source>
        <dbReference type="EMBL" id="RIB16782.1"/>
    </source>
</evidence>
<feature type="region of interest" description="Disordered" evidence="1">
    <location>
        <begin position="1"/>
        <end position="25"/>
    </location>
</feature>
<dbReference type="AlphaFoldDB" id="A0A397V438"/>
<evidence type="ECO:0000313" key="3">
    <source>
        <dbReference type="Proteomes" id="UP000266673"/>
    </source>
</evidence>
<proteinExistence type="predicted"/>
<protein>
    <submittedName>
        <fullName evidence="2">Uncharacterized protein</fullName>
    </submittedName>
</protein>
<feature type="region of interest" description="Disordered" evidence="1">
    <location>
        <begin position="44"/>
        <end position="70"/>
    </location>
</feature>
<organism evidence="2 3">
    <name type="scientific">Gigaspora rosea</name>
    <dbReference type="NCBI Taxonomy" id="44941"/>
    <lineage>
        <taxon>Eukaryota</taxon>
        <taxon>Fungi</taxon>
        <taxon>Fungi incertae sedis</taxon>
        <taxon>Mucoromycota</taxon>
        <taxon>Glomeromycotina</taxon>
        <taxon>Glomeromycetes</taxon>
        <taxon>Diversisporales</taxon>
        <taxon>Gigasporaceae</taxon>
        <taxon>Gigaspora</taxon>
    </lineage>
</organism>
<feature type="compositionally biased region" description="Basic and acidic residues" evidence="1">
    <location>
        <begin position="52"/>
        <end position="66"/>
    </location>
</feature>
<gene>
    <name evidence="2" type="ORF">C2G38_2189031</name>
</gene>
<accession>A0A397V438</accession>
<feature type="compositionally biased region" description="Basic and acidic residues" evidence="1">
    <location>
        <begin position="1"/>
        <end position="19"/>
    </location>
</feature>
<evidence type="ECO:0000256" key="1">
    <source>
        <dbReference type="SAM" id="MobiDB-lite"/>
    </source>
</evidence>
<name>A0A397V438_9GLOM</name>
<keyword evidence="3" id="KW-1185">Reference proteome</keyword>
<dbReference type="EMBL" id="QKWP01000651">
    <property type="protein sequence ID" value="RIB16782.1"/>
    <property type="molecule type" value="Genomic_DNA"/>
</dbReference>
<sequence>MESRSYCEMLQKRNNRENETPAQFKKRAAETAQQCKVCIARENEQRRKRRAMQKEITREVADERSGNQETIIHPQQETIIQPQQETIIHLQQETIIHP</sequence>
<comment type="caution">
    <text evidence="2">The sequence shown here is derived from an EMBL/GenBank/DDBJ whole genome shotgun (WGS) entry which is preliminary data.</text>
</comment>
<reference evidence="2 3" key="1">
    <citation type="submission" date="2018-06" db="EMBL/GenBank/DDBJ databases">
        <title>Comparative genomics reveals the genomic features of Rhizophagus irregularis, R. cerebriforme, R. diaphanum and Gigaspora rosea, and their symbiotic lifestyle signature.</title>
        <authorList>
            <person name="Morin E."/>
            <person name="San Clemente H."/>
            <person name="Chen E.C.H."/>
            <person name="De La Providencia I."/>
            <person name="Hainaut M."/>
            <person name="Kuo A."/>
            <person name="Kohler A."/>
            <person name="Murat C."/>
            <person name="Tang N."/>
            <person name="Roy S."/>
            <person name="Loubradou J."/>
            <person name="Henrissat B."/>
            <person name="Grigoriev I.V."/>
            <person name="Corradi N."/>
            <person name="Roux C."/>
            <person name="Martin F.M."/>
        </authorList>
    </citation>
    <scope>NUCLEOTIDE SEQUENCE [LARGE SCALE GENOMIC DNA]</scope>
    <source>
        <strain evidence="2 3">DAOM 194757</strain>
    </source>
</reference>
<dbReference type="OrthoDB" id="10552607at2759"/>
<dbReference type="Proteomes" id="UP000266673">
    <property type="component" value="Unassembled WGS sequence"/>
</dbReference>